<organism evidence="1 2">
    <name type="scientific">Orbilia javanica</name>
    <dbReference type="NCBI Taxonomy" id="47235"/>
    <lineage>
        <taxon>Eukaryota</taxon>
        <taxon>Fungi</taxon>
        <taxon>Dikarya</taxon>
        <taxon>Ascomycota</taxon>
        <taxon>Pezizomycotina</taxon>
        <taxon>Orbiliomycetes</taxon>
        <taxon>Orbiliales</taxon>
        <taxon>Orbiliaceae</taxon>
        <taxon>Orbilia</taxon>
    </lineage>
</organism>
<gene>
    <name evidence="1" type="ORF">TWF718_003004</name>
</gene>
<dbReference type="EMBL" id="JAVHNR010000011">
    <property type="protein sequence ID" value="KAK6330805.1"/>
    <property type="molecule type" value="Genomic_DNA"/>
</dbReference>
<evidence type="ECO:0000313" key="1">
    <source>
        <dbReference type="EMBL" id="KAK6330805.1"/>
    </source>
</evidence>
<proteinExistence type="predicted"/>
<dbReference type="Proteomes" id="UP001313282">
    <property type="component" value="Unassembled WGS sequence"/>
</dbReference>
<dbReference type="AlphaFoldDB" id="A0AAN8MLN7"/>
<accession>A0AAN8MLN7</accession>
<reference evidence="1 2" key="1">
    <citation type="submission" date="2019-10" db="EMBL/GenBank/DDBJ databases">
        <authorList>
            <person name="Palmer J.M."/>
        </authorList>
    </citation>
    <scope>NUCLEOTIDE SEQUENCE [LARGE SCALE GENOMIC DNA]</scope>
    <source>
        <strain evidence="1 2">TWF718</strain>
    </source>
</reference>
<keyword evidence="2" id="KW-1185">Reference proteome</keyword>
<protein>
    <submittedName>
        <fullName evidence="1">Uncharacterized protein</fullName>
    </submittedName>
</protein>
<comment type="caution">
    <text evidence="1">The sequence shown here is derived from an EMBL/GenBank/DDBJ whole genome shotgun (WGS) entry which is preliminary data.</text>
</comment>
<sequence length="92" mass="10148">MELDIEFAKSDLGRGSMGPACNVYVFATLSYLVTLLDVHTPLTFDEFYISIFEAFNLGSGVFRWGLTVLTRISDSCGYVKVCTAGAATRKFM</sequence>
<evidence type="ECO:0000313" key="2">
    <source>
        <dbReference type="Proteomes" id="UP001313282"/>
    </source>
</evidence>
<name>A0AAN8MLN7_9PEZI</name>